<proteinExistence type="predicted"/>
<organism evidence="1 2">
    <name type="scientific">Glossina morsitans morsitans</name>
    <name type="common">Savannah tsetse fly</name>
    <dbReference type="NCBI Taxonomy" id="37546"/>
    <lineage>
        <taxon>Eukaryota</taxon>
        <taxon>Metazoa</taxon>
        <taxon>Ecdysozoa</taxon>
        <taxon>Arthropoda</taxon>
        <taxon>Hexapoda</taxon>
        <taxon>Insecta</taxon>
        <taxon>Pterygota</taxon>
        <taxon>Neoptera</taxon>
        <taxon>Endopterygota</taxon>
        <taxon>Diptera</taxon>
        <taxon>Brachycera</taxon>
        <taxon>Muscomorpha</taxon>
        <taxon>Hippoboscoidea</taxon>
        <taxon>Glossinidae</taxon>
        <taxon>Glossina</taxon>
    </lineage>
</organism>
<dbReference type="EMBL" id="CCAG010008273">
    <property type="status" value="NOT_ANNOTATED_CDS"/>
    <property type="molecule type" value="Genomic_DNA"/>
</dbReference>
<accession>A0ABK9NG86</accession>
<evidence type="ECO:0000313" key="2">
    <source>
        <dbReference type="Proteomes" id="UP000092444"/>
    </source>
</evidence>
<evidence type="ECO:0000313" key="1">
    <source>
        <dbReference type="EnsemblMetazoa" id="GMOY014130.P1282"/>
    </source>
</evidence>
<dbReference type="EnsemblMetazoa" id="GMOY014130.R1282">
    <property type="protein sequence ID" value="GMOY014130.P1282"/>
    <property type="gene ID" value="GMOY014130"/>
</dbReference>
<name>A0ABK9NG86_GLOMM</name>
<protein>
    <submittedName>
        <fullName evidence="1">Uncharacterized protein</fullName>
    </submittedName>
</protein>
<keyword evidence="2" id="KW-1185">Reference proteome</keyword>
<reference evidence="1" key="1">
    <citation type="submission" date="2025-05" db="UniProtKB">
        <authorList>
            <consortium name="EnsemblMetazoa"/>
        </authorList>
    </citation>
    <scope>IDENTIFICATION</scope>
    <source>
        <strain evidence="1">Yale</strain>
    </source>
</reference>
<sequence length="70" mass="8289">MLKVLYFKNCYEIMNKFEQPDRTDNLQELPLTADTAEEEERKTPLKIFKEFLQNVVGDNDEILTNNTHVI</sequence>
<dbReference type="Proteomes" id="UP000092444">
    <property type="component" value="Unassembled WGS sequence"/>
</dbReference>